<feature type="transmembrane region" description="Helical" evidence="2">
    <location>
        <begin position="549"/>
        <end position="578"/>
    </location>
</feature>
<feature type="transmembrane region" description="Helical" evidence="2">
    <location>
        <begin position="437"/>
        <end position="459"/>
    </location>
</feature>
<organism evidence="3 4">
    <name type="scientific">Lysinibacillus capsici</name>
    <dbReference type="NCBI Taxonomy" id="2115968"/>
    <lineage>
        <taxon>Bacteria</taxon>
        <taxon>Bacillati</taxon>
        <taxon>Bacillota</taxon>
        <taxon>Bacilli</taxon>
        <taxon>Bacillales</taxon>
        <taxon>Bacillaceae</taxon>
        <taxon>Lysinibacillus</taxon>
    </lineage>
</organism>
<feature type="transmembrane region" description="Helical" evidence="2">
    <location>
        <begin position="229"/>
        <end position="247"/>
    </location>
</feature>
<dbReference type="EMBL" id="CP122283">
    <property type="protein sequence ID" value="WGF39880.1"/>
    <property type="molecule type" value="Genomic_DNA"/>
</dbReference>
<sequence length="799" mass="86504">MPVERFKAEVDADILDFKRKMAEVDRQMHELATGVSVEINASINEFMQKVQQVQAQLQKLDATEATVEIEAMINDFMRDLLQVRALAQDLDGESIQIKVSLDMDVFYTQILMVQAELEALGKQSVEVDVDLNMHSGGAVTDLTTIEALLTAIRDVTIDIRADISNFMAGAAIVNHQANALDRRNIVIKIWADYTRAMKSYANTVQAFAEAGQQMIGGALLSLVPALSQFLSVLVGLIGSLGVMIGVLAGQLLIMASALGIAALGFVGLAAVAIPTIKDLFDETAKLSAEQQRAKDSWDGFKDTYDDLVKATEQPVLQTFTSAMQGAQKILKSLSPMIESVAQSAAKMMQAFDKSINSQPIQKIFETFNKYGASIFENVIAGIGHLIAGLGSLIAALAPAAEAWSKNFNGMMQSFASWADKLSESESFKTFIDYVQKYMPVISSIFADLTMGIIAFFSAFSDMGGSFMTRLAEMMESFRAWAETLGENQQFQQFLNFIQESTPAVLALLGNLWDLIINLGIAFAPIGAAVLAAANAFLQWFNNLLKTNETAAMLIAALPVVLGVISALVPIVISVVSIFGNLAAAVLRVLPNLQNFSSIVDKVKDAVKLAWDVLGKFGSKLSWLVTPVGLVVAAIAGFIAILVTAYNKVEWFRDIVNEAWAKISARTKEVYGKIAKDISEALSTIVDFGKKQLAKFQSFWDEHGKGIMEIVSKIGVFVVTGISLMMDGMLTATSIGWAVIKGIFKIAWSVITGIIEAGIALIIGIQEAGMAILQGDWSKAWKIILETAASIGSAIVKNFQ</sequence>
<name>A0ABY8KK69_9BACI</name>
<dbReference type="RefSeq" id="WP_279495544.1">
    <property type="nucleotide sequence ID" value="NZ_CP122283.1"/>
</dbReference>
<evidence type="ECO:0000313" key="4">
    <source>
        <dbReference type="Proteomes" id="UP001244564"/>
    </source>
</evidence>
<reference evidence="3 4" key="1">
    <citation type="submission" date="2023-04" db="EMBL/GenBank/DDBJ databases">
        <title>Genomic of Lysinibacillus capsici TSBLM.</title>
        <authorList>
            <person name="Hu X.S."/>
            <person name="Yu C.H."/>
        </authorList>
    </citation>
    <scope>NUCLEOTIDE SEQUENCE [LARGE SCALE GENOMIC DNA]</scope>
    <source>
        <strain evidence="3 4">TSBLM</strain>
    </source>
</reference>
<evidence type="ECO:0000256" key="2">
    <source>
        <dbReference type="SAM" id="Phobius"/>
    </source>
</evidence>
<evidence type="ECO:0000313" key="3">
    <source>
        <dbReference type="EMBL" id="WGF39880.1"/>
    </source>
</evidence>
<feature type="transmembrane region" description="Helical" evidence="2">
    <location>
        <begin position="514"/>
        <end position="537"/>
    </location>
</feature>
<feature type="coiled-coil region" evidence="1">
    <location>
        <begin position="43"/>
        <end position="70"/>
    </location>
</feature>
<feature type="transmembrane region" description="Helical" evidence="2">
    <location>
        <begin position="620"/>
        <end position="642"/>
    </location>
</feature>
<accession>A0ABY8KK69</accession>
<keyword evidence="4" id="KW-1185">Reference proteome</keyword>
<feature type="transmembrane region" description="Helical" evidence="2">
    <location>
        <begin position="253"/>
        <end position="276"/>
    </location>
</feature>
<keyword evidence="1" id="KW-0175">Coiled coil</keyword>
<protein>
    <submittedName>
        <fullName evidence="3">Uncharacterized protein</fullName>
    </submittedName>
</protein>
<dbReference type="Proteomes" id="UP001244564">
    <property type="component" value="Chromosome"/>
</dbReference>
<keyword evidence="2" id="KW-0812">Transmembrane</keyword>
<gene>
    <name evidence="3" type="ORF">QBO96_06340</name>
</gene>
<proteinExistence type="predicted"/>
<keyword evidence="2" id="KW-0472">Membrane</keyword>
<keyword evidence="2" id="KW-1133">Transmembrane helix</keyword>
<evidence type="ECO:0000256" key="1">
    <source>
        <dbReference type="SAM" id="Coils"/>
    </source>
</evidence>
<feature type="transmembrane region" description="Helical" evidence="2">
    <location>
        <begin position="745"/>
        <end position="764"/>
    </location>
</feature>
<feature type="transmembrane region" description="Helical" evidence="2">
    <location>
        <begin position="713"/>
        <end position="739"/>
    </location>
</feature>